<name>A0ABR1JZN2_9AGAR</name>
<feature type="region of interest" description="Disordered" evidence="1">
    <location>
        <begin position="252"/>
        <end position="294"/>
    </location>
</feature>
<organism evidence="2 3">
    <name type="scientific">Marasmiellus scandens</name>
    <dbReference type="NCBI Taxonomy" id="2682957"/>
    <lineage>
        <taxon>Eukaryota</taxon>
        <taxon>Fungi</taxon>
        <taxon>Dikarya</taxon>
        <taxon>Basidiomycota</taxon>
        <taxon>Agaricomycotina</taxon>
        <taxon>Agaricomycetes</taxon>
        <taxon>Agaricomycetidae</taxon>
        <taxon>Agaricales</taxon>
        <taxon>Marasmiineae</taxon>
        <taxon>Omphalotaceae</taxon>
        <taxon>Marasmiellus</taxon>
    </lineage>
</organism>
<keyword evidence="3" id="KW-1185">Reference proteome</keyword>
<feature type="compositionally biased region" description="Low complexity" evidence="1">
    <location>
        <begin position="57"/>
        <end position="72"/>
    </location>
</feature>
<protein>
    <submittedName>
        <fullName evidence="2">Uncharacterized protein</fullName>
    </submittedName>
</protein>
<dbReference type="Proteomes" id="UP001498398">
    <property type="component" value="Unassembled WGS sequence"/>
</dbReference>
<feature type="region of interest" description="Disordered" evidence="1">
    <location>
        <begin position="103"/>
        <end position="159"/>
    </location>
</feature>
<reference evidence="2 3" key="1">
    <citation type="submission" date="2024-01" db="EMBL/GenBank/DDBJ databases">
        <title>A draft genome for the cacao thread blight pathogen Marasmiellus scandens.</title>
        <authorList>
            <person name="Baruah I.K."/>
            <person name="Leung J."/>
            <person name="Bukari Y."/>
            <person name="Amoako-Attah I."/>
            <person name="Meinhardt L.W."/>
            <person name="Bailey B.A."/>
            <person name="Cohen S.P."/>
        </authorList>
    </citation>
    <scope>NUCLEOTIDE SEQUENCE [LARGE SCALE GENOMIC DNA]</scope>
    <source>
        <strain evidence="2 3">GH-19</strain>
    </source>
</reference>
<evidence type="ECO:0000256" key="1">
    <source>
        <dbReference type="SAM" id="MobiDB-lite"/>
    </source>
</evidence>
<feature type="compositionally biased region" description="Polar residues" evidence="1">
    <location>
        <begin position="580"/>
        <end position="597"/>
    </location>
</feature>
<feature type="region of interest" description="Disordered" evidence="1">
    <location>
        <begin position="331"/>
        <end position="354"/>
    </location>
</feature>
<gene>
    <name evidence="2" type="ORF">VKT23_001684</name>
</gene>
<evidence type="ECO:0000313" key="2">
    <source>
        <dbReference type="EMBL" id="KAK7470250.1"/>
    </source>
</evidence>
<proteinExistence type="predicted"/>
<sequence>MAKSTAKSTVHLLGCDGANVLTPVEGPPMGLDGALRGNGTRVIRLADPALLPIESATTSPNGSSPTPSGNSGISDSRVGIAISTPPPQAEEIRLHSHPYAQGGLSFYSRSDNAPVDQPRNDYAGPHPSSSKLAVPEPRNLVSRHRPPPQTISHPYAQFGSARDRDSFQSLVAHARPDSNIPAGEKMWAQWSPGHVREILPNELQYSPFISASNSPAPGVEAAPVHRQMRNSSPIFDTIGVAETLVSAMQRYSRDSGLGTSEEQTIPTESEPKNVMVNPSESETLSSNNSHRPHRIPVQYDASRPLYIQKHNPAPPRSPSPIFESPERLRTLRNDSNDSSNSSNSPPLVSPLGNVDDLENYRDLFYRPAVTRNDSNVSTTARVPWDVNSSGHRGSGLTSIVRQLSEELEETRGVPSLHRSISLSSRSSLSALRQSAYSSGRSPPTESGLHFVFSNIPETASQTTSVRKVTGDGTFMAFKPSIQIPEDIASSRASSPTRSPLDNDELDLFRLGHVHSLATPPAVSSENRVSYTGQMDFAGEEEDTYVRPIQTEAQPSSPSAGRRTATSHSSLQPPPLSSDPTRSSYLTSSDASRMSNLSDFPAPPPQQLTPAHMSLLSSYFDETLTASELTEVKVTGQLRPAARSRSGSVQTSRPPIEPRNTPRPEARTPADIPNNDGQSRRLTFGGDEEIEDLLASLSSHS</sequence>
<comment type="caution">
    <text evidence="2">The sequence shown here is derived from an EMBL/GenBank/DDBJ whole genome shotgun (WGS) entry which is preliminary data.</text>
</comment>
<feature type="compositionally biased region" description="Polar residues" evidence="1">
    <location>
        <begin position="257"/>
        <end position="267"/>
    </location>
</feature>
<feature type="region of interest" description="Disordered" evidence="1">
    <location>
        <begin position="634"/>
        <end position="685"/>
    </location>
</feature>
<feature type="region of interest" description="Disordered" evidence="1">
    <location>
        <begin position="551"/>
        <end position="608"/>
    </location>
</feature>
<accession>A0ABR1JZN2</accession>
<dbReference type="EMBL" id="JBANRG010000002">
    <property type="protein sequence ID" value="KAK7470250.1"/>
    <property type="molecule type" value="Genomic_DNA"/>
</dbReference>
<evidence type="ECO:0000313" key="3">
    <source>
        <dbReference type="Proteomes" id="UP001498398"/>
    </source>
</evidence>
<feature type="compositionally biased region" description="Polar residues" evidence="1">
    <location>
        <begin position="276"/>
        <end position="289"/>
    </location>
</feature>
<feature type="region of interest" description="Disordered" evidence="1">
    <location>
        <begin position="54"/>
        <end position="83"/>
    </location>
</feature>